<reference evidence="2" key="1">
    <citation type="submission" date="2014-05" db="EMBL/GenBank/DDBJ databases">
        <title>The transcriptome of the halophilic microalga Tetraselmis sp. GSL018 isolated from the Great Salt Lake, Utah.</title>
        <authorList>
            <person name="Jinkerson R.E."/>
            <person name="D'Adamo S."/>
            <person name="Posewitz M.C."/>
        </authorList>
    </citation>
    <scope>NUCLEOTIDE SEQUENCE</scope>
    <source>
        <strain evidence="2">GSL018</strain>
    </source>
</reference>
<name>A0A061R7U7_9CHLO</name>
<feature type="region of interest" description="Disordered" evidence="1">
    <location>
        <begin position="41"/>
        <end position="83"/>
    </location>
</feature>
<dbReference type="AlphaFoldDB" id="A0A061R7U7"/>
<accession>A0A061R7U7</accession>
<evidence type="ECO:0000313" key="2">
    <source>
        <dbReference type="EMBL" id="JAC69012.1"/>
    </source>
</evidence>
<sequence length="83" mass="8803">RRDLRPDGLCVLGLRRQIPSAPQGDESTPCGSCKSQCRRKSRQDRLAEDRGGGAAHSAPRNTASCPRPATANSLSLSLSLSLS</sequence>
<organism evidence="2">
    <name type="scientific">Tetraselmis sp. GSL018</name>
    <dbReference type="NCBI Taxonomy" id="582737"/>
    <lineage>
        <taxon>Eukaryota</taxon>
        <taxon>Viridiplantae</taxon>
        <taxon>Chlorophyta</taxon>
        <taxon>core chlorophytes</taxon>
        <taxon>Chlorodendrophyceae</taxon>
        <taxon>Chlorodendrales</taxon>
        <taxon>Chlorodendraceae</taxon>
        <taxon>Tetraselmis</taxon>
    </lineage>
</organism>
<feature type="compositionally biased region" description="Low complexity" evidence="1">
    <location>
        <begin position="73"/>
        <end position="83"/>
    </location>
</feature>
<feature type="non-terminal residue" evidence="2">
    <location>
        <position position="1"/>
    </location>
</feature>
<gene>
    <name evidence="2" type="ORF">TSPGSL018_7409</name>
</gene>
<dbReference type="EMBL" id="GBEZ01017314">
    <property type="protein sequence ID" value="JAC69012.1"/>
    <property type="molecule type" value="Transcribed_RNA"/>
</dbReference>
<protein>
    <submittedName>
        <fullName evidence="2">Uncharacterized protein</fullName>
    </submittedName>
</protein>
<feature type="non-terminal residue" evidence="2">
    <location>
        <position position="83"/>
    </location>
</feature>
<proteinExistence type="predicted"/>
<evidence type="ECO:0000256" key="1">
    <source>
        <dbReference type="SAM" id="MobiDB-lite"/>
    </source>
</evidence>